<dbReference type="InterPro" id="IPR016064">
    <property type="entry name" value="NAD/diacylglycerol_kinase_sf"/>
</dbReference>
<organism evidence="2 3">
    <name type="scientific">Araneus ventricosus</name>
    <name type="common">Orbweaver spider</name>
    <name type="synonym">Epeira ventricosa</name>
    <dbReference type="NCBI Taxonomy" id="182803"/>
    <lineage>
        <taxon>Eukaryota</taxon>
        <taxon>Metazoa</taxon>
        <taxon>Ecdysozoa</taxon>
        <taxon>Arthropoda</taxon>
        <taxon>Chelicerata</taxon>
        <taxon>Arachnida</taxon>
        <taxon>Araneae</taxon>
        <taxon>Araneomorphae</taxon>
        <taxon>Entelegynae</taxon>
        <taxon>Araneoidea</taxon>
        <taxon>Araneidae</taxon>
        <taxon>Araneus</taxon>
    </lineage>
</organism>
<feature type="domain" description="DAGKc" evidence="1">
    <location>
        <begin position="52"/>
        <end position="124"/>
    </location>
</feature>
<dbReference type="Pfam" id="PF00781">
    <property type="entry name" value="DAGK_cat"/>
    <property type="match status" value="1"/>
</dbReference>
<keyword evidence="2" id="KW-0808">Transferase</keyword>
<dbReference type="PROSITE" id="PS50146">
    <property type="entry name" value="DAGK"/>
    <property type="match status" value="1"/>
</dbReference>
<gene>
    <name evidence="2" type="primary">agk_0</name>
    <name evidence="2" type="ORF">AVEN_250742_1</name>
</gene>
<accession>A0A4Y2E194</accession>
<reference evidence="2 3" key="1">
    <citation type="journal article" date="2019" name="Sci. Rep.">
        <title>Orb-weaving spider Araneus ventricosus genome elucidates the spidroin gene catalogue.</title>
        <authorList>
            <person name="Kono N."/>
            <person name="Nakamura H."/>
            <person name="Ohtoshi R."/>
            <person name="Moran D.A.P."/>
            <person name="Shinohara A."/>
            <person name="Yoshida Y."/>
            <person name="Fujiwara M."/>
            <person name="Mori M."/>
            <person name="Tomita M."/>
            <person name="Arakawa K."/>
        </authorList>
    </citation>
    <scope>NUCLEOTIDE SEQUENCE [LARGE SCALE GENOMIC DNA]</scope>
</reference>
<dbReference type="Gene3D" id="3.40.50.10330">
    <property type="entry name" value="Probable inorganic polyphosphate/atp-NAD kinase, domain 1"/>
    <property type="match status" value="1"/>
</dbReference>
<keyword evidence="3" id="KW-1185">Reference proteome</keyword>
<evidence type="ECO:0000313" key="2">
    <source>
        <dbReference type="EMBL" id="GBM21644.1"/>
    </source>
</evidence>
<dbReference type="GO" id="GO:0047620">
    <property type="term" value="F:acylglycerol kinase activity"/>
    <property type="evidence" value="ECO:0007669"/>
    <property type="project" value="TreeGrafter"/>
</dbReference>
<evidence type="ECO:0000313" key="3">
    <source>
        <dbReference type="Proteomes" id="UP000499080"/>
    </source>
</evidence>
<dbReference type="GO" id="GO:0004143">
    <property type="term" value="F:ATP-dependent diacylglycerol kinase activity"/>
    <property type="evidence" value="ECO:0007669"/>
    <property type="project" value="TreeGrafter"/>
</dbReference>
<dbReference type="GO" id="GO:0046513">
    <property type="term" value="P:ceramide biosynthetic process"/>
    <property type="evidence" value="ECO:0007669"/>
    <property type="project" value="TreeGrafter"/>
</dbReference>
<keyword evidence="2" id="KW-0418">Kinase</keyword>
<evidence type="ECO:0000259" key="1">
    <source>
        <dbReference type="PROSITE" id="PS50146"/>
    </source>
</evidence>
<dbReference type="PANTHER" id="PTHR12358">
    <property type="entry name" value="SPHINGOSINE KINASE"/>
    <property type="match status" value="1"/>
</dbReference>
<proteinExistence type="predicted"/>
<protein>
    <submittedName>
        <fullName evidence="2">Acylglycerol kinase, mitochondrial</fullName>
    </submittedName>
</protein>
<dbReference type="InterPro" id="IPR017438">
    <property type="entry name" value="ATP-NAD_kinase_N"/>
</dbReference>
<dbReference type="AlphaFoldDB" id="A0A4Y2E194"/>
<dbReference type="GO" id="GO:0016020">
    <property type="term" value="C:membrane"/>
    <property type="evidence" value="ECO:0007669"/>
    <property type="project" value="TreeGrafter"/>
</dbReference>
<dbReference type="InterPro" id="IPR050187">
    <property type="entry name" value="Lipid_Phosphate_FormReg"/>
</dbReference>
<dbReference type="SUPFAM" id="SSF111331">
    <property type="entry name" value="NAD kinase/diacylglycerol kinase-like"/>
    <property type="match status" value="1"/>
</dbReference>
<name>A0A4Y2E194_ARAVE</name>
<dbReference type="GO" id="GO:0005739">
    <property type="term" value="C:mitochondrion"/>
    <property type="evidence" value="ECO:0007669"/>
    <property type="project" value="TreeGrafter"/>
</dbReference>
<dbReference type="PANTHER" id="PTHR12358:SF31">
    <property type="entry name" value="ACYLGLYCEROL KINASE, MITOCHONDRIAL"/>
    <property type="match status" value="1"/>
</dbReference>
<dbReference type="OrthoDB" id="6432291at2759"/>
<dbReference type="EMBL" id="BGPR01000464">
    <property type="protein sequence ID" value="GBM21644.1"/>
    <property type="molecule type" value="Genomic_DNA"/>
</dbReference>
<dbReference type="GO" id="GO:0046512">
    <property type="term" value="P:sphingosine biosynthetic process"/>
    <property type="evidence" value="ECO:0007669"/>
    <property type="project" value="TreeGrafter"/>
</dbReference>
<dbReference type="InterPro" id="IPR001206">
    <property type="entry name" value="Diacylglycerol_kinase_cat_dom"/>
</dbReference>
<comment type="caution">
    <text evidence="2">The sequence shown here is derived from an EMBL/GenBank/DDBJ whole genome shotgun (WGS) entry which is preliminary data.</text>
</comment>
<dbReference type="Proteomes" id="UP000499080">
    <property type="component" value="Unassembled WGS sequence"/>
</dbReference>
<dbReference type="GO" id="GO:0001729">
    <property type="term" value="F:ceramide kinase activity"/>
    <property type="evidence" value="ECO:0007669"/>
    <property type="project" value="TreeGrafter"/>
</dbReference>
<sequence>MIRRNWKKSTFLFGVLAYGTSHLVERYRTFEMMRAYCEEAKKYGEKPIPQTMKPKHVTVILNPEANYKKANVQFEKFAAPLLHLAGIKVSMFQTEKEKQAQELMQIMSNTDAVIIAGGDGTVQEERTEQVREEMKDLIRAGKEEMRAHVESQVEGIKDHVDGCIGRMEEEVQGVKGKIGEVQ</sequence>